<comment type="caution">
    <text evidence="1">The sequence shown here is derived from an EMBL/GenBank/DDBJ whole genome shotgun (WGS) entry which is preliminary data.</text>
</comment>
<name>A0A812I0G4_9DINO</name>
<protein>
    <submittedName>
        <fullName evidence="1">Uncharacterized protein</fullName>
    </submittedName>
</protein>
<dbReference type="AlphaFoldDB" id="A0A812I0G4"/>
<reference evidence="1" key="1">
    <citation type="submission" date="2021-02" db="EMBL/GenBank/DDBJ databases">
        <authorList>
            <person name="Dougan E. K."/>
            <person name="Rhodes N."/>
            <person name="Thang M."/>
            <person name="Chan C."/>
        </authorList>
    </citation>
    <scope>NUCLEOTIDE SEQUENCE</scope>
</reference>
<dbReference type="Proteomes" id="UP000604046">
    <property type="component" value="Unassembled WGS sequence"/>
</dbReference>
<gene>
    <name evidence="1" type="ORF">SNAT2548_LOCUS2441</name>
</gene>
<dbReference type="EMBL" id="CAJNDS010000143">
    <property type="protein sequence ID" value="CAE6969920.1"/>
    <property type="molecule type" value="Genomic_DNA"/>
</dbReference>
<evidence type="ECO:0000313" key="2">
    <source>
        <dbReference type="Proteomes" id="UP000604046"/>
    </source>
</evidence>
<accession>A0A812I0G4</accession>
<keyword evidence="2" id="KW-1185">Reference proteome</keyword>
<organism evidence="1 2">
    <name type="scientific">Symbiodinium natans</name>
    <dbReference type="NCBI Taxonomy" id="878477"/>
    <lineage>
        <taxon>Eukaryota</taxon>
        <taxon>Sar</taxon>
        <taxon>Alveolata</taxon>
        <taxon>Dinophyceae</taxon>
        <taxon>Suessiales</taxon>
        <taxon>Symbiodiniaceae</taxon>
        <taxon>Symbiodinium</taxon>
    </lineage>
</organism>
<sequence>MGTLHVLQQLLGENLGVVLLEEAKMRIASRKTPESLRIAARRAQFVDKPVPSVDIQVEERQVQAKPTVLMEEEILEIPQQQVVEVTRQELQPDLEEVVKKAARRGHKARKVCAGKMLLSLAKGKDWQPESAPKGKSWAWDATDWRYEAGSSWNDWQGCPGRTTQSSSCSCGGGTTWKEAATWKADGWKAHWNSESQGNWDDHWQAAESRWSWWTEGEHEEWWSSAPCSYNGRFATSWASWDDRREHSYRNWDDHWQAAESSYASPSRTRILESERIASGQPVTPGEYLLSLLKESSARR</sequence>
<evidence type="ECO:0000313" key="1">
    <source>
        <dbReference type="EMBL" id="CAE6969920.1"/>
    </source>
</evidence>
<proteinExistence type="predicted"/>